<evidence type="ECO:0000256" key="17">
    <source>
        <dbReference type="ARBA" id="ARBA00023295"/>
    </source>
</evidence>
<dbReference type="InterPro" id="IPR010663">
    <property type="entry name" value="Znf_FPG/IleRS"/>
</dbReference>
<gene>
    <name evidence="23" type="ORF">AKJ09_03556</name>
</gene>
<dbReference type="InterPro" id="IPR020629">
    <property type="entry name" value="FPG_Glyclase"/>
</dbReference>
<dbReference type="InterPro" id="IPR010979">
    <property type="entry name" value="Ribosomal_uS13-like_H2TH"/>
</dbReference>
<dbReference type="GO" id="GO:0006284">
    <property type="term" value="P:base-excision repair"/>
    <property type="evidence" value="ECO:0007669"/>
    <property type="project" value="InterPro"/>
</dbReference>
<dbReference type="CDD" id="cd08966">
    <property type="entry name" value="EcFpg-like_N"/>
    <property type="match status" value="1"/>
</dbReference>
<dbReference type="InterPro" id="IPR035937">
    <property type="entry name" value="FPG_N"/>
</dbReference>
<feature type="domain" description="Formamidopyrimidine-DNA glycosylase catalytic" evidence="22">
    <location>
        <begin position="2"/>
        <end position="117"/>
    </location>
</feature>
<evidence type="ECO:0000256" key="11">
    <source>
        <dbReference type="ARBA" id="ARBA00022801"/>
    </source>
</evidence>
<dbReference type="PROSITE" id="PS51066">
    <property type="entry name" value="ZF_FPG_2"/>
    <property type="match status" value="1"/>
</dbReference>
<evidence type="ECO:0000256" key="9">
    <source>
        <dbReference type="ARBA" id="ARBA00022763"/>
    </source>
</evidence>
<keyword evidence="9" id="KW-0227">DNA damage</keyword>
<evidence type="ECO:0000256" key="18">
    <source>
        <dbReference type="ARBA" id="ARBA00030638"/>
    </source>
</evidence>
<dbReference type="InterPro" id="IPR015886">
    <property type="entry name" value="H2TH_FPG"/>
</dbReference>
<evidence type="ECO:0000256" key="6">
    <source>
        <dbReference type="ARBA" id="ARBA00012720"/>
    </source>
</evidence>
<comment type="subunit">
    <text evidence="4">Monomer.</text>
</comment>
<dbReference type="STRING" id="1391654.AKJ09_03556"/>
<evidence type="ECO:0000256" key="12">
    <source>
        <dbReference type="ARBA" id="ARBA00022833"/>
    </source>
</evidence>
<evidence type="ECO:0000256" key="5">
    <source>
        <dbReference type="ARBA" id="ARBA00012024"/>
    </source>
</evidence>
<keyword evidence="8" id="KW-0479">Metal-binding</keyword>
<comment type="similarity">
    <text evidence="3">Belongs to the FPG family.</text>
</comment>
<dbReference type="EC" id="4.2.99.18" evidence="6"/>
<dbReference type="GO" id="GO:0034039">
    <property type="term" value="F:8-oxo-7,8-dihydroguanine DNA N-glycosylase activity"/>
    <property type="evidence" value="ECO:0007669"/>
    <property type="project" value="TreeGrafter"/>
</dbReference>
<evidence type="ECO:0000259" key="21">
    <source>
        <dbReference type="PROSITE" id="PS51066"/>
    </source>
</evidence>
<keyword evidence="16" id="KW-0511">Multifunctional enzyme</keyword>
<evidence type="ECO:0000256" key="4">
    <source>
        <dbReference type="ARBA" id="ARBA00011245"/>
    </source>
</evidence>
<dbReference type="PANTHER" id="PTHR22993:SF9">
    <property type="entry name" value="FORMAMIDOPYRIMIDINE-DNA GLYCOSYLASE"/>
    <property type="match status" value="1"/>
</dbReference>
<dbReference type="Gene3D" id="1.10.8.50">
    <property type="match status" value="1"/>
</dbReference>
<reference evidence="23 24" key="1">
    <citation type="submission" date="2015-08" db="EMBL/GenBank/DDBJ databases">
        <authorList>
            <person name="Babu N.S."/>
            <person name="Beckwith C.J."/>
            <person name="Beseler K.G."/>
            <person name="Brison A."/>
            <person name="Carone J.V."/>
            <person name="Caskin T.P."/>
            <person name="Diamond M."/>
            <person name="Durham M.E."/>
            <person name="Foxe J.M."/>
            <person name="Go M."/>
            <person name="Henderson B.A."/>
            <person name="Jones I.B."/>
            <person name="McGettigan J.A."/>
            <person name="Micheletti S.J."/>
            <person name="Nasrallah M.E."/>
            <person name="Ortiz D."/>
            <person name="Piller C.R."/>
            <person name="Privatt S.R."/>
            <person name="Schneider S.L."/>
            <person name="Sharp S."/>
            <person name="Smith T.C."/>
            <person name="Stanton J.D."/>
            <person name="Ullery H.E."/>
            <person name="Wilson R.J."/>
            <person name="Serrano M.G."/>
            <person name="Buck G."/>
            <person name="Lee V."/>
            <person name="Wang Y."/>
            <person name="Carvalho R."/>
            <person name="Voegtly L."/>
            <person name="Shi R."/>
            <person name="Duckworth R."/>
            <person name="Johnson A."/>
            <person name="Loviza R."/>
            <person name="Walstead R."/>
            <person name="Shah Z."/>
            <person name="Kiflezghi M."/>
            <person name="Wade K."/>
            <person name="Ball S.L."/>
            <person name="Bradley K.W."/>
            <person name="Asai D.J."/>
            <person name="Bowman C.A."/>
            <person name="Russell D.A."/>
            <person name="Pope W.H."/>
            <person name="Jacobs-Sera D."/>
            <person name="Hendrix R.W."/>
            <person name="Hatfull G.F."/>
        </authorList>
    </citation>
    <scope>NUCLEOTIDE SEQUENCE [LARGE SCALE GENOMIC DNA]</scope>
    <source>
        <strain evidence="23 24">DSM 27648</strain>
    </source>
</reference>
<evidence type="ECO:0000256" key="7">
    <source>
        <dbReference type="ARBA" id="ARBA00016240"/>
    </source>
</evidence>
<evidence type="ECO:0000313" key="24">
    <source>
        <dbReference type="Proteomes" id="UP000064967"/>
    </source>
</evidence>
<evidence type="ECO:0000256" key="2">
    <source>
        <dbReference type="ARBA" id="ARBA00001947"/>
    </source>
</evidence>
<comment type="cofactor">
    <cofactor evidence="2">
        <name>Zn(2+)</name>
        <dbReference type="ChEBI" id="CHEBI:29105"/>
    </cofactor>
</comment>
<keyword evidence="15" id="KW-0456">Lyase</keyword>
<dbReference type="Gene3D" id="3.20.190.10">
    <property type="entry name" value="MutM-like, N-terminal"/>
    <property type="match status" value="1"/>
</dbReference>
<organism evidence="23 24">
    <name type="scientific">Labilithrix luteola</name>
    <dbReference type="NCBI Taxonomy" id="1391654"/>
    <lineage>
        <taxon>Bacteria</taxon>
        <taxon>Pseudomonadati</taxon>
        <taxon>Myxococcota</taxon>
        <taxon>Polyangia</taxon>
        <taxon>Polyangiales</taxon>
        <taxon>Labilitrichaceae</taxon>
        <taxon>Labilithrix</taxon>
    </lineage>
</organism>
<name>A0A0K1PTP8_9BACT</name>
<dbReference type="GO" id="GO:0008270">
    <property type="term" value="F:zinc ion binding"/>
    <property type="evidence" value="ECO:0007669"/>
    <property type="project" value="UniProtKB-KW"/>
</dbReference>
<dbReference type="Pfam" id="PF06831">
    <property type="entry name" value="H2TH"/>
    <property type="match status" value="1"/>
</dbReference>
<feature type="domain" description="FPG-type" evidence="21">
    <location>
        <begin position="236"/>
        <end position="270"/>
    </location>
</feature>
<dbReference type="AlphaFoldDB" id="A0A0K1PTP8"/>
<evidence type="ECO:0000256" key="15">
    <source>
        <dbReference type="ARBA" id="ARBA00023239"/>
    </source>
</evidence>
<dbReference type="SMART" id="SM01232">
    <property type="entry name" value="H2TH"/>
    <property type="match status" value="1"/>
</dbReference>
<dbReference type="KEGG" id="llu:AKJ09_03556"/>
<evidence type="ECO:0000256" key="10">
    <source>
        <dbReference type="ARBA" id="ARBA00022771"/>
    </source>
</evidence>
<dbReference type="SUPFAM" id="SSF46946">
    <property type="entry name" value="S13-like H2TH domain"/>
    <property type="match status" value="1"/>
</dbReference>
<evidence type="ECO:0000256" key="19">
    <source>
        <dbReference type="ARBA" id="ARBA00044632"/>
    </source>
</evidence>
<dbReference type="EC" id="3.2.2.23" evidence="5"/>
<dbReference type="InterPro" id="IPR000214">
    <property type="entry name" value="Znf_DNA_glyclase/AP_lyase"/>
</dbReference>
<evidence type="ECO:0000256" key="13">
    <source>
        <dbReference type="ARBA" id="ARBA00023125"/>
    </source>
</evidence>
<evidence type="ECO:0000256" key="3">
    <source>
        <dbReference type="ARBA" id="ARBA00009409"/>
    </source>
</evidence>
<keyword evidence="17" id="KW-0326">Glycosidase</keyword>
<evidence type="ECO:0000256" key="16">
    <source>
        <dbReference type="ARBA" id="ARBA00023268"/>
    </source>
</evidence>
<evidence type="ECO:0000256" key="14">
    <source>
        <dbReference type="ARBA" id="ARBA00023204"/>
    </source>
</evidence>
<proteinExistence type="inferred from homology"/>
<dbReference type="PANTHER" id="PTHR22993">
    <property type="entry name" value="FORMAMIDOPYRIMIDINE-DNA GLYCOSYLASE"/>
    <property type="match status" value="1"/>
</dbReference>
<evidence type="ECO:0000313" key="23">
    <source>
        <dbReference type="EMBL" id="AKU96892.1"/>
    </source>
</evidence>
<evidence type="ECO:0000256" key="20">
    <source>
        <dbReference type="PROSITE-ProRule" id="PRU00391"/>
    </source>
</evidence>
<dbReference type="PATRIC" id="fig|1391654.3.peg.3600"/>
<evidence type="ECO:0000256" key="8">
    <source>
        <dbReference type="ARBA" id="ARBA00022723"/>
    </source>
</evidence>
<protein>
    <recommendedName>
        <fullName evidence="7">Formamidopyrimidine-DNA glycosylase</fullName>
        <ecNumber evidence="5">3.2.2.23</ecNumber>
        <ecNumber evidence="6">4.2.99.18</ecNumber>
    </recommendedName>
    <alternativeName>
        <fullName evidence="18">DNA-(apurinic or apyrimidinic site) lyase MutM</fullName>
    </alternativeName>
</protein>
<sequence length="280" mass="31695">MPELPEVETARRLLVTWTKGGTIVRAHATDGRSVLETPRTFARDLEGRVIEDVKRRGKWLRFELDGGTFLFSHLGMTGRWAKRTVDDEPVRWERARLDVRRKGTIVSARYVDARRFGRLVVAREDIPEWHELGPDPLVDGVTANALFTSLAKRKRTLKETLLDQSVLAGVGNIHASEALWKAHLHPLLRSNELAELQASALLRGLHWTFERALAEAEKEGDEPGYINDAGGKNPFKVYDREGEPCPRDKTPIERFVLGGRSTYFCKTCQAPPKKKAVRKP</sequence>
<comment type="catalytic activity">
    <reaction evidence="19">
        <text>2'-deoxyribonucleotide-(2'-deoxyribose 5'-phosphate)-2'-deoxyribonucleotide-DNA = a 3'-end 2'-deoxyribonucleotide-(2,3-dehydro-2,3-deoxyribose 5'-phosphate)-DNA + a 5'-end 5'-phospho-2'-deoxyribonucleoside-DNA + H(+)</text>
        <dbReference type="Rhea" id="RHEA:66592"/>
        <dbReference type="Rhea" id="RHEA-COMP:13180"/>
        <dbReference type="Rhea" id="RHEA-COMP:16897"/>
        <dbReference type="Rhea" id="RHEA-COMP:17067"/>
        <dbReference type="ChEBI" id="CHEBI:15378"/>
        <dbReference type="ChEBI" id="CHEBI:136412"/>
        <dbReference type="ChEBI" id="CHEBI:157695"/>
        <dbReference type="ChEBI" id="CHEBI:167181"/>
        <dbReference type="EC" id="4.2.99.18"/>
    </reaction>
</comment>
<dbReference type="RefSeq" id="WP_146648115.1">
    <property type="nucleotide sequence ID" value="NZ_CP012333.1"/>
</dbReference>
<dbReference type="GO" id="GO:0003684">
    <property type="term" value="F:damaged DNA binding"/>
    <property type="evidence" value="ECO:0007669"/>
    <property type="project" value="InterPro"/>
</dbReference>
<dbReference type="SMART" id="SM00898">
    <property type="entry name" value="Fapy_DNA_glyco"/>
    <property type="match status" value="1"/>
</dbReference>
<keyword evidence="14" id="KW-0234">DNA repair</keyword>
<keyword evidence="13" id="KW-0238">DNA-binding</keyword>
<dbReference type="Pfam" id="PF06827">
    <property type="entry name" value="zf-FPG_IleRS"/>
    <property type="match status" value="1"/>
</dbReference>
<dbReference type="GO" id="GO:0003906">
    <property type="term" value="F:DNA-(apurinic or apyrimidinic site) endonuclease activity"/>
    <property type="evidence" value="ECO:0007669"/>
    <property type="project" value="InterPro"/>
</dbReference>
<dbReference type="SUPFAM" id="SSF81624">
    <property type="entry name" value="N-terminal domain of MutM-like DNA repair proteins"/>
    <property type="match status" value="1"/>
</dbReference>
<dbReference type="OrthoDB" id="9800855at2"/>
<dbReference type="GO" id="GO:0016829">
    <property type="term" value="F:lyase activity"/>
    <property type="evidence" value="ECO:0007669"/>
    <property type="project" value="UniProtKB-KW"/>
</dbReference>
<dbReference type="NCBIfam" id="NF002211">
    <property type="entry name" value="PRK01103.1"/>
    <property type="match status" value="1"/>
</dbReference>
<dbReference type="EMBL" id="CP012333">
    <property type="protein sequence ID" value="AKU96892.1"/>
    <property type="molecule type" value="Genomic_DNA"/>
</dbReference>
<keyword evidence="24" id="KW-1185">Reference proteome</keyword>
<dbReference type="SUPFAM" id="SSF57716">
    <property type="entry name" value="Glucocorticoid receptor-like (DNA-binding domain)"/>
    <property type="match status" value="1"/>
</dbReference>
<accession>A0A0K1PTP8</accession>
<keyword evidence="10 20" id="KW-0863">Zinc-finger</keyword>
<dbReference type="PROSITE" id="PS51068">
    <property type="entry name" value="FPG_CAT"/>
    <property type="match status" value="1"/>
</dbReference>
<keyword evidence="12" id="KW-0862">Zinc</keyword>
<evidence type="ECO:0000259" key="22">
    <source>
        <dbReference type="PROSITE" id="PS51068"/>
    </source>
</evidence>
<dbReference type="Pfam" id="PF01149">
    <property type="entry name" value="Fapy_DNA_glyco"/>
    <property type="match status" value="1"/>
</dbReference>
<keyword evidence="11" id="KW-0378">Hydrolase</keyword>
<comment type="catalytic activity">
    <reaction evidence="1">
        <text>Hydrolysis of DNA containing ring-opened 7-methylguanine residues, releasing 2,6-diamino-4-hydroxy-5-(N-methyl)formamidopyrimidine.</text>
        <dbReference type="EC" id="3.2.2.23"/>
    </reaction>
</comment>
<dbReference type="InterPro" id="IPR012319">
    <property type="entry name" value="FPG_cat"/>
</dbReference>
<evidence type="ECO:0000256" key="1">
    <source>
        <dbReference type="ARBA" id="ARBA00001668"/>
    </source>
</evidence>
<dbReference type="Proteomes" id="UP000064967">
    <property type="component" value="Chromosome"/>
</dbReference>